<feature type="domain" description="GmrSD restriction endonucleases N-terminal" evidence="1">
    <location>
        <begin position="11"/>
        <end position="188"/>
    </location>
</feature>
<dbReference type="Proteomes" id="UP000644875">
    <property type="component" value="Unassembled WGS sequence"/>
</dbReference>
<dbReference type="EMBL" id="JAENBP010000001">
    <property type="protein sequence ID" value="MBJ8349113.1"/>
    <property type="molecule type" value="Genomic_DNA"/>
</dbReference>
<proteinExistence type="predicted"/>
<feature type="domain" description="GmrSD restriction endonucleases C-terminal" evidence="2">
    <location>
        <begin position="495"/>
        <end position="603"/>
    </location>
</feature>
<dbReference type="Pfam" id="PF07510">
    <property type="entry name" value="GmrSD_C"/>
    <property type="match status" value="1"/>
</dbReference>
<evidence type="ECO:0000259" key="2">
    <source>
        <dbReference type="Pfam" id="PF07510"/>
    </source>
</evidence>
<dbReference type="PANTHER" id="PTHR35149:SF1">
    <property type="entry name" value="DUF5655 DOMAIN-CONTAINING PROTEIN"/>
    <property type="match status" value="1"/>
</dbReference>
<organism evidence="3 4">
    <name type="scientific">Streptococcus zalophi</name>
    <dbReference type="NCBI Taxonomy" id="640031"/>
    <lineage>
        <taxon>Bacteria</taxon>
        <taxon>Bacillati</taxon>
        <taxon>Bacillota</taxon>
        <taxon>Bacilli</taxon>
        <taxon>Lactobacillales</taxon>
        <taxon>Streptococcaceae</taxon>
        <taxon>Streptococcus</taxon>
    </lineage>
</organism>
<dbReference type="PANTHER" id="PTHR35149">
    <property type="entry name" value="SLL5132 PROTEIN"/>
    <property type="match status" value="1"/>
</dbReference>
<evidence type="ECO:0000259" key="1">
    <source>
        <dbReference type="Pfam" id="PF03235"/>
    </source>
</evidence>
<reference evidence="3 4" key="1">
    <citation type="journal article" date="2021" name="Int. J. Syst. Evol. Microbiol.">
        <title>Streptococcus vicugnae sp. nov., isolated from faeces of alpacas (Vicugna pacos) and cattle (Bos taurus), Streptococcus zalophi sp. nov., and Streptococcus pacificus sp. nov., isolated from respiratory tract of California sea lions (Zalophus californianus).</title>
        <authorList>
            <person name="Volokhov D.V."/>
            <person name="Zagorodnyaya T.A."/>
            <person name="Shen Z."/>
            <person name="Blom J."/>
            <person name="Furtak V.A."/>
            <person name="Eisenberg T."/>
            <person name="Fan P."/>
            <person name="Jeong K.C."/>
            <person name="Gao Y."/>
            <person name="Zhang S."/>
            <person name="Amselle M."/>
        </authorList>
    </citation>
    <scope>NUCLEOTIDE SEQUENCE [LARGE SCALE GENOMIC DNA]</scope>
    <source>
        <strain evidence="4">CSL7508-lung</strain>
    </source>
</reference>
<comment type="caution">
    <text evidence="3">The sequence shown here is derived from an EMBL/GenBank/DDBJ whole genome shotgun (WGS) entry which is preliminary data.</text>
</comment>
<protein>
    <submittedName>
        <fullName evidence="3">DUF262 domain-containing protein</fullName>
    </submittedName>
</protein>
<gene>
    <name evidence="3" type="ORF">JHK64_00525</name>
</gene>
<sequence>MIESHQKLTVTELFNNSYQIPIYQRNFSWTYNEIEQLIQDIDDACIEQKEHYYIGTLVVDSNYNIIDGQQRATALVMIALALQNEYSQTILNQIPILFNGRKGSNYTLNIMLERKMVDESNEISRGYNNVKSILKLVDDKIAFTNYFLNRVIIFQSILPKHLDLNLYFERFNSRGKQLEAHEVIKAQMMSKLDERTSLKFAKIWDACSEFDKPVVLYFKKKSKYTDTNCEREIIFPTENVGYYSFRHIFRIGLSQNFDEIEINSENKQTLMEYIETNHDSAKTATDIAFEEDINYRTIINFETFLYYVYYLTTGTTDLEKIQLDDKKLLKTFEEKLQANNAKEFVMSFAYNMLQMKFIFDNFIIRSSLETRSDGRRQEGEWFLQKVYREDVNQKHRGHRYVQYRFDKNTFSQYNKEILMLQSMFAVTFSSNRDSRWLFEIVQFLYHHIDDLHQDDFAKVFFEMLETMAISYAKSRVFTDDSFSKIKSYQEGISIYAFNLIDYILWKNRERLKEHYFDTNHFNFSYRRSIEHWYPQHPTENLGKIRLEDEFLHSIGNLAIITDGQNSKFSNLSPQSKYNEWKRIFSRQSLKLQWMAKVTDKRTKEGHDWNKKDISEFASIIEKEMIAFINSK</sequence>
<accession>A0A934UCY4</accession>
<evidence type="ECO:0000313" key="3">
    <source>
        <dbReference type="EMBL" id="MBJ8349113.1"/>
    </source>
</evidence>
<dbReference type="AlphaFoldDB" id="A0A934UCY4"/>
<keyword evidence="4" id="KW-1185">Reference proteome</keyword>
<dbReference type="Pfam" id="PF03235">
    <property type="entry name" value="GmrSD_N"/>
    <property type="match status" value="1"/>
</dbReference>
<dbReference type="InterPro" id="IPR004919">
    <property type="entry name" value="GmrSD_N"/>
</dbReference>
<evidence type="ECO:0000313" key="4">
    <source>
        <dbReference type="Proteomes" id="UP000644875"/>
    </source>
</evidence>
<dbReference type="RefSeq" id="WP_199567045.1">
    <property type="nucleotide sequence ID" value="NZ_JAENBP010000001.1"/>
</dbReference>
<dbReference type="InterPro" id="IPR011089">
    <property type="entry name" value="GmrSD_C"/>
</dbReference>
<name>A0A934UCY4_9STRE</name>